<dbReference type="Pfam" id="PF05159">
    <property type="entry name" value="Capsule_synth"/>
    <property type="match status" value="1"/>
</dbReference>
<dbReference type="Proteomes" id="UP000192906">
    <property type="component" value="Unassembled WGS sequence"/>
</dbReference>
<dbReference type="InterPro" id="IPR043148">
    <property type="entry name" value="TagF_C"/>
</dbReference>
<dbReference type="InterPro" id="IPR007833">
    <property type="entry name" value="Capsule_polysaccharide_synth"/>
</dbReference>
<gene>
    <name evidence="1" type="ORF">SAMN06295933_3030</name>
</gene>
<dbReference type="EMBL" id="FWZU01000005">
    <property type="protein sequence ID" value="SMF34674.1"/>
    <property type="molecule type" value="Genomic_DNA"/>
</dbReference>
<evidence type="ECO:0000313" key="1">
    <source>
        <dbReference type="EMBL" id="SMF34674.1"/>
    </source>
</evidence>
<dbReference type="OrthoDB" id="6377428at2"/>
<accession>A0A1X7EJR1</accession>
<dbReference type="RefSeq" id="WP_137982561.1">
    <property type="nucleotide sequence ID" value="NZ_FWZU01000005.1"/>
</dbReference>
<reference evidence="2" key="1">
    <citation type="submission" date="2017-04" db="EMBL/GenBank/DDBJ databases">
        <authorList>
            <person name="Varghese N."/>
            <person name="Submissions S."/>
        </authorList>
    </citation>
    <scope>NUCLEOTIDE SEQUENCE [LARGE SCALE GENOMIC DNA]</scope>
    <source>
        <strain evidence="2">K3S</strain>
    </source>
</reference>
<evidence type="ECO:0000313" key="2">
    <source>
        <dbReference type="Proteomes" id="UP000192906"/>
    </source>
</evidence>
<organism evidence="1 2">
    <name type="scientific">Desulfovibrio gilichinskyi</name>
    <dbReference type="NCBI Taxonomy" id="1519643"/>
    <lineage>
        <taxon>Bacteria</taxon>
        <taxon>Pseudomonadati</taxon>
        <taxon>Thermodesulfobacteriota</taxon>
        <taxon>Desulfovibrionia</taxon>
        <taxon>Desulfovibrionales</taxon>
        <taxon>Desulfovibrionaceae</taxon>
        <taxon>Desulfovibrio</taxon>
    </lineage>
</organism>
<protein>
    <submittedName>
        <fullName evidence="1">Capsule polysaccharide biosynthesis protein</fullName>
    </submittedName>
</protein>
<sequence>MRILLYESIPDITRSAFLVRLRKYLRGKGGNVFCLLDDRVYSRLQGGQGDYGIVNCSGPMTHNLVLGNRDTSYVYCPRDEDLKVITSGKRRAFYKKSLRKIKPDRIIVWNGLSSHHEDFMTVLNEVGFADKVFFMEMGWLPQKDYFCCDNLGVNARSSISQNDYSKSLSLERQVLLKQAISNYCKIIPAKKKKLILVPLQIESDSNIIHFSPYKTNQEFITMLEKWIPDGYEVIIRPHPLSVSKIPKWSRADFVLDCSHDLYQTLAVAQLVIGINSTVLIEAMAYGAKVMAFGKVFFSSLGGVSVSEDDRFEKVVGSDLNVDSLLYDLIFNRQISIHSMEGVERHLNWEHKCMPYHASEPFLNKYPLLKVFNGEIRFLAATVAKKLGFLK</sequence>
<name>A0A1X7EJR1_9BACT</name>
<dbReference type="Gene3D" id="3.40.50.12580">
    <property type="match status" value="1"/>
</dbReference>
<proteinExistence type="predicted"/>
<dbReference type="AlphaFoldDB" id="A0A1X7EJR1"/>
<dbReference type="STRING" id="1519643.SAMN06295933_3030"/>
<dbReference type="GO" id="GO:0000271">
    <property type="term" value="P:polysaccharide biosynthetic process"/>
    <property type="evidence" value="ECO:0007669"/>
    <property type="project" value="InterPro"/>
</dbReference>
<keyword evidence="2" id="KW-1185">Reference proteome</keyword>
<dbReference type="GO" id="GO:0015774">
    <property type="term" value="P:polysaccharide transport"/>
    <property type="evidence" value="ECO:0007669"/>
    <property type="project" value="InterPro"/>
</dbReference>